<keyword evidence="3" id="KW-0540">Nuclease</keyword>
<evidence type="ECO:0000256" key="4">
    <source>
        <dbReference type="ARBA" id="ARBA00022759"/>
    </source>
</evidence>
<keyword evidence="5" id="KW-0378">Hydrolase</keyword>
<protein>
    <recommendedName>
        <fullName evidence="10">YcfA-like protein</fullName>
    </recommendedName>
</protein>
<evidence type="ECO:0000256" key="2">
    <source>
        <dbReference type="ARBA" id="ARBA00022649"/>
    </source>
</evidence>
<keyword evidence="6" id="KW-0694">RNA-binding</keyword>
<dbReference type="Pfam" id="PF07927">
    <property type="entry name" value="HicA_toxin"/>
    <property type="match status" value="1"/>
</dbReference>
<reference evidence="8 9" key="1">
    <citation type="submission" date="2015-02" db="EMBL/GenBank/DDBJ databases">
        <title>Single-cell genomics of uncultivated deep-branching MTB reveals a conserved set of magnetosome genes.</title>
        <authorList>
            <person name="Kolinko S."/>
            <person name="Richter M."/>
            <person name="Glockner F.O."/>
            <person name="Brachmann A."/>
            <person name="Schuler D."/>
        </authorList>
    </citation>
    <scope>NUCLEOTIDE SEQUENCE [LARGE SCALE GENOMIC DNA]</scope>
    <source>
        <strain evidence="8">TM-1</strain>
    </source>
</reference>
<sequence>MLNNFPSLKPRELIRILERGGCAYYREGKGDHSLYVRYFKGGKRVVPIDMGAKELSPYYSLRIMRQLGFTDDEIKLLLDLR</sequence>
<dbReference type="EMBL" id="LACI01001587">
    <property type="protein sequence ID" value="KJU84167.1"/>
    <property type="molecule type" value="Genomic_DNA"/>
</dbReference>
<evidence type="ECO:0000256" key="7">
    <source>
        <dbReference type="ARBA" id="ARBA00023016"/>
    </source>
</evidence>
<comment type="caution">
    <text evidence="8">The sequence shown here is derived from an EMBL/GenBank/DDBJ whole genome shotgun (WGS) entry which is preliminary data.</text>
</comment>
<evidence type="ECO:0000256" key="6">
    <source>
        <dbReference type="ARBA" id="ARBA00022884"/>
    </source>
</evidence>
<evidence type="ECO:0008006" key="10">
    <source>
        <dbReference type="Google" id="ProtNLM"/>
    </source>
</evidence>
<dbReference type="Gene3D" id="3.30.920.30">
    <property type="entry name" value="Hypothetical protein"/>
    <property type="match status" value="1"/>
</dbReference>
<dbReference type="InterPro" id="IPR012933">
    <property type="entry name" value="HicA_mRNA_interferase"/>
</dbReference>
<keyword evidence="4" id="KW-0255">Endonuclease</keyword>
<keyword evidence="9" id="KW-1185">Reference proteome</keyword>
<name>A0A0F3GQQ3_9BACT</name>
<organism evidence="8 9">
    <name type="scientific">Candidatus Magnetobacterium bavaricum</name>
    <dbReference type="NCBI Taxonomy" id="29290"/>
    <lineage>
        <taxon>Bacteria</taxon>
        <taxon>Pseudomonadati</taxon>
        <taxon>Nitrospirota</taxon>
        <taxon>Thermodesulfovibrionia</taxon>
        <taxon>Thermodesulfovibrionales</taxon>
        <taxon>Candidatus Magnetobacteriaceae</taxon>
        <taxon>Candidatus Magnetobacterium</taxon>
    </lineage>
</organism>
<comment type="similarity">
    <text evidence="1">Belongs to the HicA mRNA interferase family.</text>
</comment>
<evidence type="ECO:0000256" key="3">
    <source>
        <dbReference type="ARBA" id="ARBA00022722"/>
    </source>
</evidence>
<evidence type="ECO:0000256" key="1">
    <source>
        <dbReference type="ARBA" id="ARBA00006620"/>
    </source>
</evidence>
<evidence type="ECO:0000313" key="9">
    <source>
        <dbReference type="Proteomes" id="UP000033423"/>
    </source>
</evidence>
<accession>A0A0F3GQQ3</accession>
<dbReference type="Proteomes" id="UP000033423">
    <property type="component" value="Unassembled WGS sequence"/>
</dbReference>
<dbReference type="GO" id="GO:0004519">
    <property type="term" value="F:endonuclease activity"/>
    <property type="evidence" value="ECO:0007669"/>
    <property type="project" value="UniProtKB-KW"/>
</dbReference>
<gene>
    <name evidence="8" type="ORF">MBAV_003638</name>
</gene>
<dbReference type="InterPro" id="IPR038570">
    <property type="entry name" value="HicA_sf"/>
</dbReference>
<dbReference type="AlphaFoldDB" id="A0A0F3GQQ3"/>
<evidence type="ECO:0000313" key="8">
    <source>
        <dbReference type="EMBL" id="KJU84167.1"/>
    </source>
</evidence>
<dbReference type="GO" id="GO:0003729">
    <property type="term" value="F:mRNA binding"/>
    <property type="evidence" value="ECO:0007669"/>
    <property type="project" value="InterPro"/>
</dbReference>
<dbReference type="SUPFAM" id="SSF54786">
    <property type="entry name" value="YcfA/nrd intein domain"/>
    <property type="match status" value="1"/>
</dbReference>
<dbReference type="GO" id="GO:0016787">
    <property type="term" value="F:hydrolase activity"/>
    <property type="evidence" value="ECO:0007669"/>
    <property type="project" value="UniProtKB-KW"/>
</dbReference>
<proteinExistence type="inferred from homology"/>
<evidence type="ECO:0000256" key="5">
    <source>
        <dbReference type="ARBA" id="ARBA00022801"/>
    </source>
</evidence>
<keyword evidence="2" id="KW-1277">Toxin-antitoxin system</keyword>
<keyword evidence="7" id="KW-0346">Stress response</keyword>